<protein>
    <submittedName>
        <fullName evidence="4">FAD linked oxidase domain protein</fullName>
    </submittedName>
</protein>
<dbReference type="GO" id="GO:0004458">
    <property type="term" value="F:D-lactate dehydrogenase (cytochrome) activity"/>
    <property type="evidence" value="ECO:0007669"/>
    <property type="project" value="TreeGrafter"/>
</dbReference>
<dbReference type="EMBL" id="AEWJ01000044">
    <property type="protein sequence ID" value="EGD58073.1"/>
    <property type="molecule type" value="Genomic_DNA"/>
</dbReference>
<dbReference type="InterPro" id="IPR036318">
    <property type="entry name" value="FAD-bd_PCMH-like_sf"/>
</dbReference>
<dbReference type="InterPro" id="IPR016164">
    <property type="entry name" value="FAD-linked_Oxase-like_C"/>
</dbReference>
<dbReference type="Pfam" id="PF01565">
    <property type="entry name" value="FAD_binding_4"/>
    <property type="match status" value="1"/>
</dbReference>
<dbReference type="eggNOG" id="COG0277">
    <property type="taxonomic scope" value="Bacteria"/>
</dbReference>
<dbReference type="InterPro" id="IPR016166">
    <property type="entry name" value="FAD-bd_PCMH"/>
</dbReference>
<keyword evidence="5" id="KW-1185">Reference proteome</keyword>
<dbReference type="PANTHER" id="PTHR11748:SF119">
    <property type="entry name" value="D-2-HYDROXYGLUTARATE DEHYDROGENASE"/>
    <property type="match status" value="1"/>
</dbReference>
<dbReference type="STRING" id="983920.Y88_0125"/>
<evidence type="ECO:0000256" key="1">
    <source>
        <dbReference type="ARBA" id="ARBA00022630"/>
    </source>
</evidence>
<dbReference type="RefSeq" id="WP_008067428.1">
    <property type="nucleotide sequence ID" value="NZ_AQWK01000006.1"/>
</dbReference>
<dbReference type="InterPro" id="IPR016169">
    <property type="entry name" value="FAD-bd_PCMH_sub2"/>
</dbReference>
<gene>
    <name evidence="4" type="ORF">Y88_0125</name>
</gene>
<dbReference type="GO" id="GO:0008720">
    <property type="term" value="F:D-lactate dehydrogenase (NAD+) activity"/>
    <property type="evidence" value="ECO:0007669"/>
    <property type="project" value="TreeGrafter"/>
</dbReference>
<name>F1ZB60_9SPHN</name>
<keyword evidence="2" id="KW-0274">FAD</keyword>
<sequence>MSFTSHDAAASTDWAHVAADLAPIACDTGERETRRKSRDYYWFSPLLKAEIDDWRADLIATPADLAELETLVAYCVAHRLPITVRGAGTGNYGQCMPRHGGVVVDLTRLDRVLSIGEGTFRAQGGIRMYDLEQELNRTGQELRFFPSTWRSATLGGFIAGGTTGCGAIGHGTLHTPGNVLALKILTAGDTPTLIELTGAEAQAAVHAYGTNGIIVEAELALAPLGRWHDRIYALPDLGAAMDLADRIGRDRTLAKKQLAVVDAAVIPLVRPLAETVPAGSALVLAMIGEDSLASADAAANELGGSVAFARAPGEKTGLVPAIYEMCWNHTTLHAIGRDKSISYLQCGFPADYRPVVLAVAAELGDEMPMHLEFATIDGELVCFGIPLLRFTSAERLAQIHAILRSHGCQVFNPHTYVLENGGMQVADPQQLAFRRTSDPHGLFNPGKMPGWDVPDAA</sequence>
<organism evidence="4 5">
    <name type="scientific">Novosphingobium nitrogenifigens DSM 19370</name>
    <dbReference type="NCBI Taxonomy" id="983920"/>
    <lineage>
        <taxon>Bacteria</taxon>
        <taxon>Pseudomonadati</taxon>
        <taxon>Pseudomonadota</taxon>
        <taxon>Alphaproteobacteria</taxon>
        <taxon>Sphingomonadales</taxon>
        <taxon>Sphingomonadaceae</taxon>
        <taxon>Novosphingobium</taxon>
    </lineage>
</organism>
<comment type="caution">
    <text evidence="4">The sequence shown here is derived from an EMBL/GenBank/DDBJ whole genome shotgun (WGS) entry which is preliminary data.</text>
</comment>
<dbReference type="InParanoid" id="F1ZB60"/>
<feature type="domain" description="FAD-binding PCMH-type" evidence="3">
    <location>
        <begin position="51"/>
        <end position="224"/>
    </location>
</feature>
<dbReference type="SUPFAM" id="SSF55103">
    <property type="entry name" value="FAD-linked oxidases, C-terminal domain"/>
    <property type="match status" value="1"/>
</dbReference>
<reference evidence="4 5" key="1">
    <citation type="journal article" date="2012" name="J. Bacteriol.">
        <title>Draft Genome Sequence of Novosphingobium nitrogenifigens Y88T.</title>
        <authorList>
            <person name="Strabala T.J."/>
            <person name="Macdonald L."/>
            <person name="Liu V."/>
            <person name="Smit A.M."/>
        </authorList>
    </citation>
    <scope>NUCLEOTIDE SEQUENCE [LARGE SCALE GENOMIC DNA]</scope>
    <source>
        <strain evidence="4 5">DSM 19370</strain>
    </source>
</reference>
<evidence type="ECO:0000313" key="5">
    <source>
        <dbReference type="Proteomes" id="UP000004728"/>
    </source>
</evidence>
<dbReference type="InterPro" id="IPR006094">
    <property type="entry name" value="Oxid_FAD_bind_N"/>
</dbReference>
<accession>F1ZB60</accession>
<proteinExistence type="predicted"/>
<keyword evidence="1" id="KW-0285">Flavoprotein</keyword>
<dbReference type="Proteomes" id="UP000004728">
    <property type="component" value="Unassembled WGS sequence"/>
</dbReference>
<evidence type="ECO:0000313" key="4">
    <source>
        <dbReference type="EMBL" id="EGD58073.1"/>
    </source>
</evidence>
<evidence type="ECO:0000259" key="3">
    <source>
        <dbReference type="PROSITE" id="PS51387"/>
    </source>
</evidence>
<dbReference type="GO" id="GO:1903457">
    <property type="term" value="P:lactate catabolic process"/>
    <property type="evidence" value="ECO:0007669"/>
    <property type="project" value="TreeGrafter"/>
</dbReference>
<dbReference type="SUPFAM" id="SSF56176">
    <property type="entry name" value="FAD-binding/transporter-associated domain-like"/>
    <property type="match status" value="1"/>
</dbReference>
<dbReference type="PANTHER" id="PTHR11748">
    <property type="entry name" value="D-LACTATE DEHYDROGENASE"/>
    <property type="match status" value="1"/>
</dbReference>
<evidence type="ECO:0000256" key="2">
    <source>
        <dbReference type="ARBA" id="ARBA00022827"/>
    </source>
</evidence>
<dbReference type="HOGENOM" id="CLU_606425_0_0_5"/>
<dbReference type="PROSITE" id="PS51387">
    <property type="entry name" value="FAD_PCMH"/>
    <property type="match status" value="1"/>
</dbReference>
<dbReference type="GO" id="GO:0071949">
    <property type="term" value="F:FAD binding"/>
    <property type="evidence" value="ECO:0007669"/>
    <property type="project" value="InterPro"/>
</dbReference>
<dbReference type="AlphaFoldDB" id="F1ZB60"/>
<dbReference type="Gene3D" id="3.30.465.10">
    <property type="match status" value="1"/>
</dbReference>
<dbReference type="OrthoDB" id="9811261at2"/>